<dbReference type="InterPro" id="IPR047021">
    <property type="entry name" value="REXO1/3/4-like"/>
</dbReference>
<dbReference type="PANTHER" id="PTHR12801:SF152">
    <property type="entry name" value="EXONUCLEASE DOMAIN-CONTAINING PROTEIN"/>
    <property type="match status" value="1"/>
</dbReference>
<dbReference type="InterPro" id="IPR036397">
    <property type="entry name" value="RNaseH_sf"/>
</dbReference>
<dbReference type="AlphaFoldDB" id="A0A8B9DZZ8"/>
<evidence type="ECO:0000313" key="9">
    <source>
        <dbReference type="Ensembl" id="ENSACDP00005014283.1"/>
    </source>
</evidence>
<feature type="compositionally biased region" description="Polar residues" evidence="7">
    <location>
        <begin position="486"/>
        <end position="503"/>
    </location>
</feature>
<dbReference type="RefSeq" id="XP_047906028.1">
    <property type="nucleotide sequence ID" value="XM_048050071.2"/>
</dbReference>
<dbReference type="Pfam" id="PF15870">
    <property type="entry name" value="EloA-BP1"/>
    <property type="match status" value="2"/>
</dbReference>
<comment type="subcellular location">
    <subcellularLocation>
        <location evidence="1">Nucleus</location>
    </subcellularLocation>
</comment>
<keyword evidence="10" id="KW-1185">Reference proteome</keyword>
<feature type="region of interest" description="Disordered" evidence="7">
    <location>
        <begin position="213"/>
        <end position="232"/>
    </location>
</feature>
<feature type="compositionally biased region" description="Polar residues" evidence="7">
    <location>
        <begin position="309"/>
        <end position="318"/>
    </location>
</feature>
<name>A0A8B9DZZ8_ANSCY</name>
<accession>A0A8B9DZZ8</accession>
<protein>
    <recommendedName>
        <fullName evidence="8">Exonuclease domain-containing protein</fullName>
    </recommendedName>
</protein>
<reference evidence="9" key="1">
    <citation type="submission" date="2025-08" db="UniProtKB">
        <authorList>
            <consortium name="Ensembl"/>
        </authorList>
    </citation>
    <scope>IDENTIFICATION</scope>
</reference>
<feature type="domain" description="Exonuclease" evidence="8">
    <location>
        <begin position="781"/>
        <end position="940"/>
    </location>
</feature>
<dbReference type="OrthoDB" id="206335at2759"/>
<dbReference type="KEGG" id="acyg:106043735"/>
<feature type="compositionally biased region" description="Acidic residues" evidence="7">
    <location>
        <begin position="363"/>
        <end position="379"/>
    </location>
</feature>
<keyword evidence="6" id="KW-0539">Nucleus</keyword>
<keyword evidence="3" id="KW-0540">Nuclease</keyword>
<dbReference type="SUPFAM" id="SSF53098">
    <property type="entry name" value="Ribonuclease H-like"/>
    <property type="match status" value="1"/>
</dbReference>
<keyword evidence="5" id="KW-0269">Exonuclease</keyword>
<dbReference type="Proteomes" id="UP000694521">
    <property type="component" value="Unplaced"/>
</dbReference>
<evidence type="ECO:0000256" key="1">
    <source>
        <dbReference type="ARBA" id="ARBA00004123"/>
    </source>
</evidence>
<organism evidence="9 10">
    <name type="scientific">Anser cygnoides</name>
    <name type="common">Swan goose</name>
    <dbReference type="NCBI Taxonomy" id="8845"/>
    <lineage>
        <taxon>Eukaryota</taxon>
        <taxon>Metazoa</taxon>
        <taxon>Chordata</taxon>
        <taxon>Craniata</taxon>
        <taxon>Vertebrata</taxon>
        <taxon>Euteleostomi</taxon>
        <taxon>Archelosauria</taxon>
        <taxon>Archosauria</taxon>
        <taxon>Dinosauria</taxon>
        <taxon>Saurischia</taxon>
        <taxon>Theropoda</taxon>
        <taxon>Coelurosauria</taxon>
        <taxon>Aves</taxon>
        <taxon>Neognathae</taxon>
        <taxon>Galloanserae</taxon>
        <taxon>Anseriformes</taxon>
        <taxon>Anatidae</taxon>
        <taxon>Anserinae</taxon>
        <taxon>Anser</taxon>
    </lineage>
</organism>
<dbReference type="InterPro" id="IPR013520">
    <property type="entry name" value="Ribonucl_H"/>
</dbReference>
<dbReference type="InterPro" id="IPR031736">
    <property type="entry name" value="REXO1-like_dom"/>
</dbReference>
<dbReference type="Ensembl" id="ENSACDT00005017181.1">
    <property type="protein sequence ID" value="ENSACDP00005014283.1"/>
    <property type="gene ID" value="ENSACDG00005010486.1"/>
</dbReference>
<sequence>MLRPAGYFSAFPCPFDRAEGGGCWRPHCQYLHEASRRPAAGGSPCAVAGPSEGLSVSSITKEDENAKQQLAKPTEVFPREYQEGNSKVSPFKREFTKRSRNYSPMELEESDDECDLVIDVPPPVNKRPRKNRDYKDLNREEELDAVIHAEELHGSAIADGPGYTAEKSEKIVELQESGKCLNESEKARSVSLKANKIYLPDVNTETLKISEQRGRRACTSQKQKSASAEVDVRKEIPKQEKAERNILVKEFVQEYTASENRVGSGRVTQSVLCTSRSSGDEATIERPGKQRILNTEKSRSTDKNGGNGSPQDTYSYPTNFLSVGKEACSGTVLQTKNTDKSSSVEPACRNKKEGEIRLSSSAEEIESSGEDTELSDSDDPIEECRRIFEEFEREARKKDSDKQTSGENVDASLLETEVNVAGQKRRIAHTAKFDVHNKNEMEPFKRSPGQRGPNNARVQTAQSKARELTASIATDSGKKKPMSKRSAIQVQSNRSTASSNLREVQPVETISGQLRIPIEGKAQTVKLCRLSVGSFERTAVMPYEDSTQKKPSIPESGSKVPREIRQRYFKCFFEQYRKICNTVNEAGRKARIEEQSIYDRCGSKNMYLNFAVKTLKKLRDHGQFNDIKTPSGAGSVKSNEKKELAGGVLYELLKDYLLTEQQLNENNFPRPNPERNGSAIFHGVTKKAVSDNFRKTCCRCGEIFTVSSGKRRLKECSYHSGRVLEQKVPGGLEKRYSCCEGIVGSAGCQIAKLHVHDGRKEKLYGFVKTLIKSPPSDRNHGIYALNCNMCYTTQGLELTRVTVVDDKLQVVYDTFVKPDSEVVDYNTRFSGVTEDDLKNTTTTLRDVQAILLNMFSADTILIGHSLENDLFALKLIHDTVVDTSLVFPHRLGLPHKRALQSLMADYLMRIHQGDVDGHNSSEDAIACMELILWKVKEDNKRRK</sequence>
<dbReference type="CDD" id="cd06145">
    <property type="entry name" value="REX1_like"/>
    <property type="match status" value="1"/>
</dbReference>
<evidence type="ECO:0000256" key="4">
    <source>
        <dbReference type="ARBA" id="ARBA00022801"/>
    </source>
</evidence>
<dbReference type="Gene3D" id="3.30.420.10">
    <property type="entry name" value="Ribonuclease H-like superfamily/Ribonuclease H"/>
    <property type="match status" value="1"/>
</dbReference>
<dbReference type="GeneID" id="106043735"/>
<evidence type="ECO:0000256" key="5">
    <source>
        <dbReference type="ARBA" id="ARBA00022839"/>
    </source>
</evidence>
<feature type="region of interest" description="Disordered" evidence="7">
    <location>
        <begin position="335"/>
        <end position="379"/>
    </location>
</feature>
<evidence type="ECO:0000313" key="10">
    <source>
        <dbReference type="Proteomes" id="UP000694521"/>
    </source>
</evidence>
<dbReference type="GO" id="GO:0003676">
    <property type="term" value="F:nucleic acid binding"/>
    <property type="evidence" value="ECO:0007669"/>
    <property type="project" value="InterPro"/>
</dbReference>
<feature type="compositionally biased region" description="Basic and acidic residues" evidence="7">
    <location>
        <begin position="283"/>
        <end position="302"/>
    </location>
</feature>
<dbReference type="FunFam" id="3.30.420.10:FF:000021">
    <property type="entry name" value="RNA exonuclease 1 homolog"/>
    <property type="match status" value="1"/>
</dbReference>
<reference evidence="9" key="2">
    <citation type="submission" date="2025-09" db="UniProtKB">
        <authorList>
            <consortium name="Ensembl"/>
        </authorList>
    </citation>
    <scope>IDENTIFICATION</scope>
</reference>
<feature type="region of interest" description="Disordered" evidence="7">
    <location>
        <begin position="440"/>
        <end position="503"/>
    </location>
</feature>
<gene>
    <name evidence="9" type="primary">LOC106043735</name>
</gene>
<keyword evidence="4" id="KW-0378">Hydrolase</keyword>
<proteinExistence type="inferred from homology"/>
<evidence type="ECO:0000256" key="2">
    <source>
        <dbReference type="ARBA" id="ARBA00006357"/>
    </source>
</evidence>
<dbReference type="GO" id="GO:0004527">
    <property type="term" value="F:exonuclease activity"/>
    <property type="evidence" value="ECO:0007669"/>
    <property type="project" value="UniProtKB-KW"/>
</dbReference>
<evidence type="ECO:0000259" key="8">
    <source>
        <dbReference type="SMART" id="SM00479"/>
    </source>
</evidence>
<dbReference type="InterPro" id="IPR034922">
    <property type="entry name" value="REX1-like_exo"/>
</dbReference>
<evidence type="ECO:0000256" key="3">
    <source>
        <dbReference type="ARBA" id="ARBA00022722"/>
    </source>
</evidence>
<feature type="region of interest" description="Disordered" evidence="7">
    <location>
        <begin position="273"/>
        <end position="318"/>
    </location>
</feature>
<dbReference type="SMART" id="SM00479">
    <property type="entry name" value="EXOIII"/>
    <property type="match status" value="1"/>
</dbReference>
<dbReference type="InterPro" id="IPR012337">
    <property type="entry name" value="RNaseH-like_sf"/>
</dbReference>
<dbReference type="PANTHER" id="PTHR12801">
    <property type="entry name" value="RNA EXONUCLEASE REXO1 / RECO3 FAMILY MEMBER-RELATED"/>
    <property type="match status" value="1"/>
</dbReference>
<dbReference type="GO" id="GO:0005634">
    <property type="term" value="C:nucleus"/>
    <property type="evidence" value="ECO:0007669"/>
    <property type="project" value="UniProtKB-SubCell"/>
</dbReference>
<feature type="compositionally biased region" description="Polar residues" evidence="7">
    <location>
        <begin position="452"/>
        <end position="463"/>
    </location>
</feature>
<comment type="similarity">
    <text evidence="2">Belongs to the REXO1/REXO3 family.</text>
</comment>
<feature type="compositionally biased region" description="Polar residues" evidence="7">
    <location>
        <begin position="335"/>
        <end position="344"/>
    </location>
</feature>
<evidence type="ECO:0000256" key="6">
    <source>
        <dbReference type="ARBA" id="ARBA00023242"/>
    </source>
</evidence>
<evidence type="ECO:0000256" key="7">
    <source>
        <dbReference type="SAM" id="MobiDB-lite"/>
    </source>
</evidence>